<dbReference type="HOGENOM" id="CLU_062371_0_0_0"/>
<name>H1XX18_CALAY</name>
<dbReference type="Proteomes" id="UP000183868">
    <property type="component" value="Chromosome"/>
</dbReference>
<dbReference type="RefSeq" id="WP_006926567.1">
    <property type="nucleotide sequence ID" value="NZ_CM001402.1"/>
</dbReference>
<dbReference type="GO" id="GO:0051607">
    <property type="term" value="P:defense response to virus"/>
    <property type="evidence" value="ECO:0007669"/>
    <property type="project" value="UniProtKB-KW"/>
</dbReference>
<dbReference type="eggNOG" id="COG1567">
    <property type="taxonomic scope" value="Bacteria"/>
</dbReference>
<dbReference type="Pfam" id="PF17953">
    <property type="entry name" value="Csm4_C"/>
    <property type="match status" value="1"/>
</dbReference>
<organism evidence="8 9">
    <name type="scientific">Caldithrix abyssi DSM 13497</name>
    <dbReference type="NCBI Taxonomy" id="880073"/>
    <lineage>
        <taxon>Bacteria</taxon>
        <taxon>Pseudomonadati</taxon>
        <taxon>Calditrichota</taxon>
        <taxon>Calditrichia</taxon>
        <taxon>Calditrichales</taxon>
        <taxon>Calditrichaceae</taxon>
        <taxon>Caldithrix</taxon>
    </lineage>
</organism>
<proteinExistence type="inferred from homology"/>
<evidence type="ECO:0000259" key="6">
    <source>
        <dbReference type="Pfam" id="PF17953"/>
    </source>
</evidence>
<feature type="domain" description="Csm4 C-terminal" evidence="6">
    <location>
        <begin position="234"/>
        <end position="328"/>
    </location>
</feature>
<feature type="domain" description="CRISPR type III-associated protein" evidence="5">
    <location>
        <begin position="8"/>
        <end position="221"/>
    </location>
</feature>
<evidence type="ECO:0000313" key="10">
    <source>
        <dbReference type="Proteomes" id="UP000183868"/>
    </source>
</evidence>
<keyword evidence="3" id="KW-0694">RNA-binding</keyword>
<keyword evidence="9" id="KW-1185">Reference proteome</keyword>
<dbReference type="STRING" id="880073.Cabys_2830"/>
<dbReference type="GO" id="GO:0003723">
    <property type="term" value="F:RNA binding"/>
    <property type="evidence" value="ECO:0007669"/>
    <property type="project" value="UniProtKB-KW"/>
</dbReference>
<dbReference type="InterPro" id="IPR005537">
    <property type="entry name" value="RAMP_III_fam"/>
</dbReference>
<reference evidence="8 9" key="1">
    <citation type="submission" date="2011-09" db="EMBL/GenBank/DDBJ databases">
        <title>The permanent draft genome of Caldithrix abyssi DSM 13497.</title>
        <authorList>
            <consortium name="US DOE Joint Genome Institute (JGI-PGF)"/>
            <person name="Lucas S."/>
            <person name="Han J."/>
            <person name="Lapidus A."/>
            <person name="Bruce D."/>
            <person name="Goodwin L."/>
            <person name="Pitluck S."/>
            <person name="Peters L."/>
            <person name="Kyrpides N."/>
            <person name="Mavromatis K."/>
            <person name="Ivanova N."/>
            <person name="Mikhailova N."/>
            <person name="Chertkov O."/>
            <person name="Detter J.C."/>
            <person name="Tapia R."/>
            <person name="Han C."/>
            <person name="Land M."/>
            <person name="Hauser L."/>
            <person name="Markowitz V."/>
            <person name="Cheng J.-F."/>
            <person name="Hugenholtz P."/>
            <person name="Woyke T."/>
            <person name="Wu D."/>
            <person name="Spring S."/>
            <person name="Brambilla E."/>
            <person name="Klenk H.-P."/>
            <person name="Eisen J.A."/>
        </authorList>
    </citation>
    <scope>NUCLEOTIDE SEQUENCE [LARGE SCALE GENOMIC DNA]</scope>
    <source>
        <strain evidence="8 9">DSM 13497</strain>
    </source>
</reference>
<gene>
    <name evidence="7" type="ORF">Cabys_2830</name>
    <name evidence="8" type="ORF">Calab_0051</name>
</gene>
<dbReference type="InterPro" id="IPR005510">
    <property type="entry name" value="Csm4"/>
</dbReference>
<sequence length="339" mass="38399">MNYAIFRLTFETPLRIGEEGIGAEKLVPYVPSDTLWGALVSAHFTLGLPFDFDDLPFYLSSAFPFFKERLFFPPPLGALDYLLDGLDETQPGRLKDLKKIKYVDQKLFEALINGRQPALKELHFYATQREFLTLEEIDGLQKGPLFGIYERPRVTVDRFTGSGAEGQIFYFSQMTFAKGAGLFFLAEFKDERARRHFEAALRLLADEGLGSDRTVGRGFFRFESAEMELDAPQQSAFFTTLSLYFPQPTEVEELLESGARFKLARRKGYAAHFQARGKRLGQTLMFGEGSLFKRPAGAMRFPGTNPVVLQKDALPDVPFNVYRYGRAFDIPTIIAKEAP</sequence>
<keyword evidence="4" id="KW-0051">Antiviral defense</keyword>
<protein>
    <recommendedName>
        <fullName evidence="2">CRISPR system Cms protein Csm4</fullName>
    </recommendedName>
</protein>
<evidence type="ECO:0000313" key="8">
    <source>
        <dbReference type="EMBL" id="EHO39705.1"/>
    </source>
</evidence>
<evidence type="ECO:0000256" key="3">
    <source>
        <dbReference type="ARBA" id="ARBA00022884"/>
    </source>
</evidence>
<dbReference type="Pfam" id="PF03787">
    <property type="entry name" value="RAMPs"/>
    <property type="match status" value="1"/>
</dbReference>
<evidence type="ECO:0000256" key="1">
    <source>
        <dbReference type="ARBA" id="ARBA00005772"/>
    </source>
</evidence>
<dbReference type="EMBL" id="CP018099">
    <property type="protein sequence ID" value="APF19578.1"/>
    <property type="molecule type" value="Genomic_DNA"/>
</dbReference>
<dbReference type="PaxDb" id="880073-Calab_0051"/>
<evidence type="ECO:0000259" key="5">
    <source>
        <dbReference type="Pfam" id="PF03787"/>
    </source>
</evidence>
<evidence type="ECO:0000256" key="2">
    <source>
        <dbReference type="ARBA" id="ARBA00016109"/>
    </source>
</evidence>
<dbReference type="Proteomes" id="UP000004671">
    <property type="component" value="Chromosome"/>
</dbReference>
<dbReference type="KEGG" id="caby:Cabys_2830"/>
<evidence type="ECO:0000313" key="7">
    <source>
        <dbReference type="EMBL" id="APF19578.1"/>
    </source>
</evidence>
<reference evidence="7 10" key="2">
    <citation type="submission" date="2016-11" db="EMBL/GenBank/DDBJ databases">
        <title>Genomic analysis of Caldithrix abyssi and proposal of a novel bacterial phylum Caldithrichaeota.</title>
        <authorList>
            <person name="Kublanov I."/>
            <person name="Sigalova O."/>
            <person name="Gavrilov S."/>
            <person name="Lebedinsky A."/>
            <person name="Ivanova N."/>
            <person name="Daum C."/>
            <person name="Reddy T."/>
            <person name="Klenk H.P."/>
            <person name="Goker M."/>
            <person name="Reva O."/>
            <person name="Miroshnichenko M."/>
            <person name="Kyprides N."/>
            <person name="Woyke T."/>
            <person name="Gelfand M."/>
        </authorList>
    </citation>
    <scope>NUCLEOTIDE SEQUENCE [LARGE SCALE GENOMIC DNA]</scope>
    <source>
        <strain evidence="7 10">LF13</strain>
    </source>
</reference>
<dbReference type="InterPro" id="IPR040932">
    <property type="entry name" value="Csm4_C"/>
</dbReference>
<dbReference type="EMBL" id="CM001402">
    <property type="protein sequence ID" value="EHO39705.1"/>
    <property type="molecule type" value="Genomic_DNA"/>
</dbReference>
<dbReference type="OrthoDB" id="7059961at2"/>
<dbReference type="NCBIfam" id="TIGR01903">
    <property type="entry name" value="cas5_csm4"/>
    <property type="match status" value="1"/>
</dbReference>
<accession>H1XX18</accession>
<dbReference type="AlphaFoldDB" id="H1XX18"/>
<evidence type="ECO:0000313" key="9">
    <source>
        <dbReference type="Proteomes" id="UP000004671"/>
    </source>
</evidence>
<comment type="similarity">
    <text evidence="1">Belongs to the CRISPR-associated Csm4 family.</text>
</comment>
<evidence type="ECO:0000256" key="4">
    <source>
        <dbReference type="ARBA" id="ARBA00023118"/>
    </source>
</evidence>
<dbReference type="InParanoid" id="H1XX18"/>